<dbReference type="KEGG" id="ful:C4N20_03285"/>
<dbReference type="GO" id="GO:0046677">
    <property type="term" value="P:response to antibiotic"/>
    <property type="evidence" value="ECO:0007669"/>
    <property type="project" value="InterPro"/>
</dbReference>
<feature type="domain" description="Beta-lactamase class A catalytic" evidence="1">
    <location>
        <begin position="19"/>
        <end position="211"/>
    </location>
</feature>
<protein>
    <recommendedName>
        <fullName evidence="1">Beta-lactamase class A catalytic domain-containing protein</fullName>
    </recommendedName>
</protein>
<proteinExistence type="predicted"/>
<dbReference type="EMBL" id="LS483487">
    <property type="protein sequence ID" value="SQJ11046.1"/>
    <property type="molecule type" value="Genomic_DNA"/>
</dbReference>
<evidence type="ECO:0000259" key="1">
    <source>
        <dbReference type="Pfam" id="PF13354"/>
    </source>
</evidence>
<dbReference type="InterPro" id="IPR045155">
    <property type="entry name" value="Beta-lactam_cat"/>
</dbReference>
<sequence length="241" mass="27096">MEERIKKIIEENSGVTGVIIRDSSGKMITINEEVVFPSASIIKLFILMALNKDEYNKKIELKKEDKVGGCGILKVMGDGLPLTVKDAAYLMICLSDNTATNILIDYIGMDKINECIKEKGFTGTVLGRKMMDAEARKAGKDNFTTPKDVLGVLEMLCENSDDLDMLRNQAYNNKIPLYFAREVDFAHKTGELMYIEHDTGRLFYDGGWVDIIVLTKDLEKNEDGIKINSLIGKVIFDNYCK</sequence>
<dbReference type="AlphaFoldDB" id="A0AAX1TT51"/>
<dbReference type="GO" id="GO:0008800">
    <property type="term" value="F:beta-lactamase activity"/>
    <property type="evidence" value="ECO:0007669"/>
    <property type="project" value="InterPro"/>
</dbReference>
<dbReference type="GeneID" id="78453818"/>
<dbReference type="Proteomes" id="UP000249008">
    <property type="component" value="Chromosome 1"/>
</dbReference>
<name>A0AAX1TT51_9FUSO</name>
<dbReference type="InterPro" id="IPR000871">
    <property type="entry name" value="Beta-lactam_class-A"/>
</dbReference>
<reference evidence="2 3" key="1">
    <citation type="submission" date="2018-06" db="EMBL/GenBank/DDBJ databases">
        <authorList>
            <consortium name="Pathogen Informatics"/>
            <person name="Doyle S."/>
        </authorList>
    </citation>
    <scope>NUCLEOTIDE SEQUENCE [LARGE SCALE GENOMIC DNA]</scope>
    <source>
        <strain evidence="2 3">NCTC12112</strain>
    </source>
</reference>
<dbReference type="GO" id="GO:0030655">
    <property type="term" value="P:beta-lactam antibiotic catabolic process"/>
    <property type="evidence" value="ECO:0007669"/>
    <property type="project" value="InterPro"/>
</dbReference>
<dbReference type="SUPFAM" id="SSF56601">
    <property type="entry name" value="beta-lactamase/transpeptidase-like"/>
    <property type="match status" value="1"/>
</dbReference>
<evidence type="ECO:0000313" key="3">
    <source>
        <dbReference type="Proteomes" id="UP000249008"/>
    </source>
</evidence>
<accession>A0AAX1TT51</accession>
<dbReference type="Gene3D" id="3.40.710.10">
    <property type="entry name" value="DD-peptidase/beta-lactamase superfamily"/>
    <property type="match status" value="1"/>
</dbReference>
<dbReference type="Pfam" id="PF13354">
    <property type="entry name" value="Beta-lactamase2"/>
    <property type="match status" value="1"/>
</dbReference>
<dbReference type="PANTHER" id="PTHR35333:SF3">
    <property type="entry name" value="BETA-LACTAMASE-TYPE TRANSPEPTIDASE FOLD CONTAINING PROTEIN"/>
    <property type="match status" value="1"/>
</dbReference>
<gene>
    <name evidence="2" type="ORF">NCTC12112_02540</name>
</gene>
<evidence type="ECO:0000313" key="2">
    <source>
        <dbReference type="EMBL" id="SQJ11046.1"/>
    </source>
</evidence>
<organism evidence="2 3">
    <name type="scientific">Fusobacterium ulcerans</name>
    <dbReference type="NCBI Taxonomy" id="861"/>
    <lineage>
        <taxon>Bacteria</taxon>
        <taxon>Fusobacteriati</taxon>
        <taxon>Fusobacteriota</taxon>
        <taxon>Fusobacteriia</taxon>
        <taxon>Fusobacteriales</taxon>
        <taxon>Fusobacteriaceae</taxon>
        <taxon>Fusobacterium</taxon>
    </lineage>
</organism>
<dbReference type="PANTHER" id="PTHR35333">
    <property type="entry name" value="BETA-LACTAMASE"/>
    <property type="match status" value="1"/>
</dbReference>
<dbReference type="RefSeq" id="WP_005980899.1">
    <property type="nucleotide sequence ID" value="NZ_CABKNW010000005.1"/>
</dbReference>
<dbReference type="InterPro" id="IPR012338">
    <property type="entry name" value="Beta-lactam/transpept-like"/>
</dbReference>